<accession>A0A8R1UC94</accession>
<dbReference type="InterPro" id="IPR036514">
    <property type="entry name" value="SGNH_hydro_sf"/>
</dbReference>
<reference evidence="2" key="2">
    <citation type="submission" date="2022-06" db="UniProtKB">
        <authorList>
            <consortium name="EnsemblMetazoa"/>
        </authorList>
    </citation>
    <scope>IDENTIFICATION</scope>
    <source>
        <strain evidence="2">PS312</strain>
    </source>
</reference>
<dbReference type="AlphaFoldDB" id="A0A2A6CZD2"/>
<sequence length="441" mass="51836">MAGRRSTTKRHYDDFPSTIEPEDREPKFREKREPVLERLNQDRTPHEFIAFDSRFVRAMLKNVKVLTIGDSLMRGLYKDLVSWTQSDSLCTDVELKAKSESTFRGDRLIDISLLSDDKVFRQAREYQRENFLIQFQFTTRVMKDDIELLVQQMLGEDGYPDVILINSMIWDLTRYFKVSTDTAYSDNVYQKRIEIECMQKYLDRTSMLLRRFRAILPPHTMVIWVCFPHCRPSIPRGNGRGGGMQFQPLAHERNHFIRSVMVDGNFRVSQVVRNAGYDVLDIGFYMRNHAFYHYQKDDGMHWLPAGVRLMSQLVVQFLAKSWGIDTSGYLSRLEGEQKRKDALKIAAKQLTDYNFQRSAVEELSQYGRTLSPFVQPVRRCLKRVPQDRFNPNPRQSVVAQIRMAPRIDREMAHEVDDLSTKLLAMTNTVKNMIREDSRRKY</sequence>
<name>A0A2A6CZD2_PRIPA</name>
<dbReference type="Proteomes" id="UP000005239">
    <property type="component" value="Unassembled WGS sequence"/>
</dbReference>
<accession>A0A2A6CZD2</accession>
<evidence type="ECO:0000313" key="2">
    <source>
        <dbReference type="EnsemblMetazoa" id="PPA14365.1"/>
    </source>
</evidence>
<dbReference type="PANTHER" id="PTHR14469">
    <property type="entry name" value="SARCOMA ANTIGEN NY-SAR-23"/>
    <property type="match status" value="1"/>
</dbReference>
<dbReference type="OrthoDB" id="9975373at2759"/>
<dbReference type="EnsemblMetazoa" id="PPA14365.1">
    <property type="protein sequence ID" value="PPA14365.1"/>
    <property type="gene ID" value="WBGene00103919"/>
</dbReference>
<keyword evidence="3" id="KW-1185">Reference proteome</keyword>
<dbReference type="SUPFAM" id="SSF52266">
    <property type="entry name" value="SGNH hydrolase"/>
    <property type="match status" value="1"/>
</dbReference>
<organism evidence="2 3">
    <name type="scientific">Pristionchus pacificus</name>
    <name type="common">Parasitic nematode worm</name>
    <dbReference type="NCBI Taxonomy" id="54126"/>
    <lineage>
        <taxon>Eukaryota</taxon>
        <taxon>Metazoa</taxon>
        <taxon>Ecdysozoa</taxon>
        <taxon>Nematoda</taxon>
        <taxon>Chromadorea</taxon>
        <taxon>Rhabditida</taxon>
        <taxon>Rhabditina</taxon>
        <taxon>Diplogasteromorpha</taxon>
        <taxon>Diplogasteroidea</taxon>
        <taxon>Neodiplogasteridae</taxon>
        <taxon>Pristionchus</taxon>
    </lineage>
</organism>
<dbReference type="PANTHER" id="PTHR14469:SF0">
    <property type="entry name" value="FAMILY WITH SEQUENCE SIMILARITY 113"/>
    <property type="match status" value="1"/>
</dbReference>
<dbReference type="Gene3D" id="3.40.50.1110">
    <property type="entry name" value="SGNH hydrolase"/>
    <property type="match status" value="1"/>
</dbReference>
<gene>
    <name evidence="2" type="primary">WBGene00103919</name>
</gene>
<protein>
    <submittedName>
        <fullName evidence="2">Uncharacterized protein</fullName>
    </submittedName>
</protein>
<comment type="similarity">
    <text evidence="1">Belongs to the PC-esterase family.</text>
</comment>
<evidence type="ECO:0000256" key="1">
    <source>
        <dbReference type="ARBA" id="ARBA00037957"/>
    </source>
</evidence>
<proteinExistence type="inferred from homology"/>
<reference evidence="3" key="1">
    <citation type="journal article" date="2008" name="Nat. Genet.">
        <title>The Pristionchus pacificus genome provides a unique perspective on nematode lifestyle and parasitism.</title>
        <authorList>
            <person name="Dieterich C."/>
            <person name="Clifton S.W."/>
            <person name="Schuster L.N."/>
            <person name="Chinwalla A."/>
            <person name="Delehaunty K."/>
            <person name="Dinkelacker I."/>
            <person name="Fulton L."/>
            <person name="Fulton R."/>
            <person name="Godfrey J."/>
            <person name="Minx P."/>
            <person name="Mitreva M."/>
            <person name="Roeseler W."/>
            <person name="Tian H."/>
            <person name="Witte H."/>
            <person name="Yang S.P."/>
            <person name="Wilson R.K."/>
            <person name="Sommer R.J."/>
        </authorList>
    </citation>
    <scope>NUCLEOTIDE SEQUENCE [LARGE SCALE GENOMIC DNA]</scope>
    <source>
        <strain evidence="3">PS312</strain>
    </source>
</reference>
<evidence type="ECO:0000313" key="3">
    <source>
        <dbReference type="Proteomes" id="UP000005239"/>
    </source>
</evidence>